<name>A0AAW9RJ08_9GAMM</name>
<dbReference type="EMBL" id="JAZHOG010000006">
    <property type="protein sequence ID" value="MEJ8568053.1"/>
    <property type="molecule type" value="Genomic_DNA"/>
</dbReference>
<feature type="chain" id="PRO_5043589338" description="Lipocalin-like domain-containing protein" evidence="1">
    <location>
        <begin position="23"/>
        <end position="190"/>
    </location>
</feature>
<feature type="signal peptide" evidence="1">
    <location>
        <begin position="1"/>
        <end position="22"/>
    </location>
</feature>
<gene>
    <name evidence="2" type="ORF">V3330_10485</name>
</gene>
<dbReference type="RefSeq" id="WP_354695376.1">
    <property type="nucleotide sequence ID" value="NZ_JAZHOG010000006.1"/>
</dbReference>
<keyword evidence="3" id="KW-1185">Reference proteome</keyword>
<evidence type="ECO:0000313" key="3">
    <source>
        <dbReference type="Proteomes" id="UP001359886"/>
    </source>
</evidence>
<evidence type="ECO:0000256" key="1">
    <source>
        <dbReference type="SAM" id="SignalP"/>
    </source>
</evidence>
<dbReference type="PROSITE" id="PS51257">
    <property type="entry name" value="PROKAR_LIPOPROTEIN"/>
    <property type="match status" value="1"/>
</dbReference>
<evidence type="ECO:0008006" key="4">
    <source>
        <dbReference type="Google" id="ProtNLM"/>
    </source>
</evidence>
<keyword evidence="1" id="KW-0732">Signal</keyword>
<evidence type="ECO:0000313" key="2">
    <source>
        <dbReference type="EMBL" id="MEJ8568053.1"/>
    </source>
</evidence>
<reference evidence="2 3" key="1">
    <citation type="submission" date="2024-02" db="EMBL/GenBank/DDBJ databases">
        <title>A novel Wenzhouxiangellaceae bacterium, isolated from coastal sediments.</title>
        <authorList>
            <person name="Du Z.-J."/>
            <person name="Ye Y.-Q."/>
            <person name="Zhang X.-Y."/>
        </authorList>
    </citation>
    <scope>NUCLEOTIDE SEQUENCE [LARGE SCALE GENOMIC DNA]</scope>
    <source>
        <strain evidence="2 3">CH-27</strain>
    </source>
</reference>
<organism evidence="2 3">
    <name type="scientific">Elongatibacter sediminis</name>
    <dbReference type="NCBI Taxonomy" id="3119006"/>
    <lineage>
        <taxon>Bacteria</taxon>
        <taxon>Pseudomonadati</taxon>
        <taxon>Pseudomonadota</taxon>
        <taxon>Gammaproteobacteria</taxon>
        <taxon>Chromatiales</taxon>
        <taxon>Wenzhouxiangellaceae</taxon>
        <taxon>Elongatibacter</taxon>
    </lineage>
</organism>
<dbReference type="Proteomes" id="UP001359886">
    <property type="component" value="Unassembled WGS sequence"/>
</dbReference>
<sequence length="190" mass="21271">MNRLFAGVVFAVLLSGCSSVFVTEPVGETVEPLQIEQWQGSWTSGEFVLMTTVLEAETGLLEAAWLERGDAGARMERYEGQVRRTGDWLFINMTEPNQSAPAPDGEEAEVTVPEYLWARLSNDGRTVLMWWPSPEAFRTAVRDDRVPGVIKDDDDVRLEPLTPEQLAWINDPGSGLLSWQEPMVFVRIGD</sequence>
<comment type="caution">
    <text evidence="2">The sequence shown here is derived from an EMBL/GenBank/DDBJ whole genome shotgun (WGS) entry which is preliminary data.</text>
</comment>
<dbReference type="AlphaFoldDB" id="A0AAW9RJ08"/>
<proteinExistence type="predicted"/>
<accession>A0AAW9RJ08</accession>
<protein>
    <recommendedName>
        <fullName evidence="4">Lipocalin-like domain-containing protein</fullName>
    </recommendedName>
</protein>